<dbReference type="AlphaFoldDB" id="A0A9W9QXQ2"/>
<evidence type="ECO:0000256" key="1">
    <source>
        <dbReference type="SAM" id="MobiDB-lite"/>
    </source>
</evidence>
<dbReference type="PANTHER" id="PTHR37014">
    <property type="entry name" value="EXPRESSION LETHALITY PROTEIN HEL10, PUTATIVE (AFU_ORTHOLOGUE AFUA_1G06580)-RELATED"/>
    <property type="match status" value="1"/>
</dbReference>
<comment type="caution">
    <text evidence="2">The sequence shown here is derived from an EMBL/GenBank/DDBJ whole genome shotgun (WGS) entry which is preliminary data.</text>
</comment>
<feature type="compositionally biased region" description="Low complexity" evidence="1">
    <location>
        <begin position="128"/>
        <end position="159"/>
    </location>
</feature>
<evidence type="ECO:0000313" key="3">
    <source>
        <dbReference type="Proteomes" id="UP001148299"/>
    </source>
</evidence>
<proteinExistence type="predicted"/>
<keyword evidence="3" id="KW-1185">Reference proteome</keyword>
<name>A0A9W9QXQ2_PENBR</name>
<reference evidence="2" key="1">
    <citation type="submission" date="2022-12" db="EMBL/GenBank/DDBJ databases">
        <authorList>
            <person name="Petersen C."/>
        </authorList>
    </citation>
    <scope>NUCLEOTIDE SEQUENCE</scope>
    <source>
        <strain evidence="2">IBT 35675</strain>
    </source>
</reference>
<evidence type="ECO:0000313" key="2">
    <source>
        <dbReference type="EMBL" id="KAJ5350013.1"/>
    </source>
</evidence>
<feature type="compositionally biased region" description="Low complexity" evidence="1">
    <location>
        <begin position="87"/>
        <end position="110"/>
    </location>
</feature>
<feature type="compositionally biased region" description="Low complexity" evidence="1">
    <location>
        <begin position="63"/>
        <end position="80"/>
    </location>
</feature>
<dbReference type="Proteomes" id="UP001148299">
    <property type="component" value="Unassembled WGS sequence"/>
</dbReference>
<accession>A0A9W9QXQ2</accession>
<feature type="compositionally biased region" description="Low complexity" evidence="1">
    <location>
        <begin position="18"/>
        <end position="44"/>
    </location>
</feature>
<gene>
    <name evidence="2" type="ORF">N7541_007740</name>
</gene>
<dbReference type="PANTHER" id="PTHR37014:SF10">
    <property type="entry name" value="RICH PROTEIN MS8, PUTATIVE (AFU_ORTHOLOGUE AFUA_7G05650)-RELATED"/>
    <property type="match status" value="1"/>
</dbReference>
<evidence type="ECO:0008006" key="4">
    <source>
        <dbReference type="Google" id="ProtNLM"/>
    </source>
</evidence>
<reference evidence="2" key="2">
    <citation type="journal article" date="2023" name="IMA Fungus">
        <title>Comparative genomic study of the Penicillium genus elucidates a diverse pangenome and 15 lateral gene transfer events.</title>
        <authorList>
            <person name="Petersen C."/>
            <person name="Sorensen T."/>
            <person name="Nielsen M.R."/>
            <person name="Sondergaard T.E."/>
            <person name="Sorensen J.L."/>
            <person name="Fitzpatrick D.A."/>
            <person name="Frisvad J.C."/>
            <person name="Nielsen K.L."/>
        </authorList>
    </citation>
    <scope>NUCLEOTIDE SEQUENCE</scope>
    <source>
        <strain evidence="2">IBT 35675</strain>
    </source>
</reference>
<organism evidence="2 3">
    <name type="scientific">Penicillium brevicompactum</name>
    <dbReference type="NCBI Taxonomy" id="5074"/>
    <lineage>
        <taxon>Eukaryota</taxon>
        <taxon>Fungi</taxon>
        <taxon>Dikarya</taxon>
        <taxon>Ascomycota</taxon>
        <taxon>Pezizomycotina</taxon>
        <taxon>Eurotiomycetes</taxon>
        <taxon>Eurotiomycetidae</taxon>
        <taxon>Eurotiales</taxon>
        <taxon>Aspergillaceae</taxon>
        <taxon>Penicillium</taxon>
    </lineage>
</organism>
<sequence>MSHYGGPPQNQYTGNSGGYYDQQGQGHYPPQGHSPQPQQGYYPPEVSLSRVELSLHNPDTRLGQQGYGQPQYGQAPPYGQQGPGYGQPPQHDPYQQGQYQSGPGYGQPPQDRGHSPYPPQQHQGGGESSSYYGGAPPQHQQGPPGAPGQEGDRGLGSTLLGGAAGGFMGNKMSHGLLGTAGGAVLGAVGMNMATNKL</sequence>
<feature type="region of interest" description="Disordered" evidence="1">
    <location>
        <begin position="1"/>
        <end position="159"/>
    </location>
</feature>
<dbReference type="EMBL" id="JAPZBR010000006">
    <property type="protein sequence ID" value="KAJ5350013.1"/>
    <property type="molecule type" value="Genomic_DNA"/>
</dbReference>
<protein>
    <recommendedName>
        <fullName evidence="4">Glycine zipper 2TM domain-containing protein</fullName>
    </recommendedName>
</protein>